<dbReference type="Proteomes" id="UP001589707">
    <property type="component" value="Unassembled WGS sequence"/>
</dbReference>
<reference evidence="1 2" key="1">
    <citation type="submission" date="2024-09" db="EMBL/GenBank/DDBJ databases">
        <authorList>
            <person name="Sun Q."/>
            <person name="Mori K."/>
        </authorList>
    </citation>
    <scope>NUCLEOTIDE SEQUENCE [LARGE SCALE GENOMIC DNA]</scope>
    <source>
        <strain evidence="1 2">JCM 11683</strain>
    </source>
</reference>
<comment type="caution">
    <text evidence="1">The sequence shown here is derived from an EMBL/GenBank/DDBJ whole genome shotgun (WGS) entry which is preliminary data.</text>
</comment>
<protein>
    <recommendedName>
        <fullName evidence="3">mRNA interferase HicA</fullName>
    </recommendedName>
</protein>
<evidence type="ECO:0008006" key="3">
    <source>
        <dbReference type="Google" id="ProtNLM"/>
    </source>
</evidence>
<evidence type="ECO:0000313" key="1">
    <source>
        <dbReference type="EMBL" id="MFB9775749.1"/>
    </source>
</evidence>
<name>A0ABV5X0B1_9MICO</name>
<organism evidence="1 2">
    <name type="scientific">Brevibacterium otitidis</name>
    <dbReference type="NCBI Taxonomy" id="53364"/>
    <lineage>
        <taxon>Bacteria</taxon>
        <taxon>Bacillati</taxon>
        <taxon>Actinomycetota</taxon>
        <taxon>Actinomycetes</taxon>
        <taxon>Micrococcales</taxon>
        <taxon>Brevibacteriaceae</taxon>
        <taxon>Brevibacterium</taxon>
    </lineage>
</organism>
<evidence type="ECO:0000313" key="2">
    <source>
        <dbReference type="Proteomes" id="UP001589707"/>
    </source>
</evidence>
<gene>
    <name evidence="1" type="ORF">ACFFN1_04900</name>
</gene>
<sequence>MTKRRDIIKKVRAHANSNGLPFRMEEGGRHTKVWVGDRQSVIPRHSDINELTAKAIYKQLGVEQ</sequence>
<dbReference type="EMBL" id="JBHMAU010000038">
    <property type="protein sequence ID" value="MFB9775749.1"/>
    <property type="molecule type" value="Genomic_DNA"/>
</dbReference>
<accession>A0ABV5X0B1</accession>
<keyword evidence="2" id="KW-1185">Reference proteome</keyword>
<dbReference type="RefSeq" id="WP_376839144.1">
    <property type="nucleotide sequence ID" value="NZ_JBHMAU010000038.1"/>
</dbReference>
<proteinExistence type="predicted"/>